<protein>
    <submittedName>
        <fullName evidence="1">Uncharacterized protein</fullName>
    </submittedName>
</protein>
<dbReference type="InterPro" id="IPR036661">
    <property type="entry name" value="Luciferase-like_sf"/>
</dbReference>
<organism evidence="1 2">
    <name type="scientific">Pseudonocardia adelaidensis</name>
    <dbReference type="NCBI Taxonomy" id="648754"/>
    <lineage>
        <taxon>Bacteria</taxon>
        <taxon>Bacillati</taxon>
        <taxon>Actinomycetota</taxon>
        <taxon>Actinomycetes</taxon>
        <taxon>Pseudonocardiales</taxon>
        <taxon>Pseudonocardiaceae</taxon>
        <taxon>Pseudonocardia</taxon>
    </lineage>
</organism>
<keyword evidence="2" id="KW-1185">Reference proteome</keyword>
<dbReference type="SUPFAM" id="SSF51679">
    <property type="entry name" value="Bacterial luciferase-like"/>
    <property type="match status" value="1"/>
</dbReference>
<reference evidence="2" key="1">
    <citation type="journal article" date="2019" name="Int. J. Syst. Evol. Microbiol.">
        <title>The Global Catalogue of Microorganisms (GCM) 10K type strain sequencing project: providing services to taxonomists for standard genome sequencing and annotation.</title>
        <authorList>
            <consortium name="The Broad Institute Genomics Platform"/>
            <consortium name="The Broad Institute Genome Sequencing Center for Infectious Disease"/>
            <person name="Wu L."/>
            <person name="Ma J."/>
        </authorList>
    </citation>
    <scope>NUCLEOTIDE SEQUENCE [LARGE SCALE GENOMIC DNA]</scope>
    <source>
        <strain evidence="2">JCM 18302</strain>
    </source>
</reference>
<comment type="caution">
    <text evidence="1">The sequence shown here is derived from an EMBL/GenBank/DDBJ whole genome shotgun (WGS) entry which is preliminary data.</text>
</comment>
<sequence>MGADTTSPAAAGWNVVTTRRVPAARNVGFPDVPLRDDRYERASEFADVACALWTPP</sequence>
<accession>A0ABP9NCQ2</accession>
<dbReference type="RefSeq" id="WP_345603819.1">
    <property type="nucleotide sequence ID" value="NZ_BAABJO010000004.1"/>
</dbReference>
<name>A0ABP9NCQ2_9PSEU</name>
<dbReference type="Gene3D" id="3.20.20.30">
    <property type="entry name" value="Luciferase-like domain"/>
    <property type="match status" value="1"/>
</dbReference>
<proteinExistence type="predicted"/>
<dbReference type="EMBL" id="BAABJO010000004">
    <property type="protein sequence ID" value="GAA5114715.1"/>
    <property type="molecule type" value="Genomic_DNA"/>
</dbReference>
<gene>
    <name evidence="1" type="ORF">GCM10023320_12400</name>
</gene>
<evidence type="ECO:0000313" key="1">
    <source>
        <dbReference type="EMBL" id="GAA5114715.1"/>
    </source>
</evidence>
<evidence type="ECO:0000313" key="2">
    <source>
        <dbReference type="Proteomes" id="UP001500804"/>
    </source>
</evidence>
<dbReference type="Proteomes" id="UP001500804">
    <property type="component" value="Unassembled WGS sequence"/>
</dbReference>